<organism evidence="1 2">
    <name type="scientific">Choristoneura fumiferana</name>
    <name type="common">Spruce budworm moth</name>
    <name type="synonym">Archips fumiferana</name>
    <dbReference type="NCBI Taxonomy" id="7141"/>
    <lineage>
        <taxon>Eukaryota</taxon>
        <taxon>Metazoa</taxon>
        <taxon>Ecdysozoa</taxon>
        <taxon>Arthropoda</taxon>
        <taxon>Hexapoda</taxon>
        <taxon>Insecta</taxon>
        <taxon>Pterygota</taxon>
        <taxon>Neoptera</taxon>
        <taxon>Endopterygota</taxon>
        <taxon>Lepidoptera</taxon>
        <taxon>Glossata</taxon>
        <taxon>Ditrysia</taxon>
        <taxon>Tortricoidea</taxon>
        <taxon>Tortricidae</taxon>
        <taxon>Tortricinae</taxon>
        <taxon>Choristoneura</taxon>
    </lineage>
</organism>
<accession>A0ACC0JA34</accession>
<evidence type="ECO:0000313" key="2">
    <source>
        <dbReference type="Proteomes" id="UP001064048"/>
    </source>
</evidence>
<keyword evidence="2" id="KW-1185">Reference proteome</keyword>
<reference evidence="1 2" key="1">
    <citation type="journal article" date="2022" name="Genome Biol. Evol.">
        <title>The Spruce Budworm Genome: Reconstructing the Evolutionary History of Antifreeze Proteins.</title>
        <authorList>
            <person name="Beliveau C."/>
            <person name="Gagne P."/>
            <person name="Picq S."/>
            <person name="Vernygora O."/>
            <person name="Keeling C.I."/>
            <person name="Pinkney K."/>
            <person name="Doucet D."/>
            <person name="Wen F."/>
            <person name="Johnston J.S."/>
            <person name="Maaroufi H."/>
            <person name="Boyle B."/>
            <person name="Laroche J."/>
            <person name="Dewar K."/>
            <person name="Juretic N."/>
            <person name="Blackburn G."/>
            <person name="Nisole A."/>
            <person name="Brunet B."/>
            <person name="Brandao M."/>
            <person name="Lumley L."/>
            <person name="Duan J."/>
            <person name="Quan G."/>
            <person name="Lucarotti C.J."/>
            <person name="Roe A.D."/>
            <person name="Sperling F.A.H."/>
            <person name="Levesque R.C."/>
            <person name="Cusson M."/>
        </authorList>
    </citation>
    <scope>NUCLEOTIDE SEQUENCE [LARGE SCALE GENOMIC DNA]</scope>
    <source>
        <strain evidence="1">Glfc:IPQL:Cfum</strain>
    </source>
</reference>
<dbReference type="Proteomes" id="UP001064048">
    <property type="component" value="Chromosome 13"/>
</dbReference>
<dbReference type="EMBL" id="CM046113">
    <property type="protein sequence ID" value="KAI8420969.1"/>
    <property type="molecule type" value="Genomic_DNA"/>
</dbReference>
<gene>
    <name evidence="1" type="ORF">MSG28_008118</name>
</gene>
<proteinExistence type="predicted"/>
<protein>
    <submittedName>
        <fullName evidence="1">Uncharacterized protein</fullName>
    </submittedName>
</protein>
<name>A0ACC0JA34_CHOFU</name>
<comment type="caution">
    <text evidence="1">The sequence shown here is derived from an EMBL/GenBank/DDBJ whole genome shotgun (WGS) entry which is preliminary data.</text>
</comment>
<sequence>MENCYSNNNNLALPVVPTQEPKPFSVYNGYTEWCGNRQQAPTQPVAKKKRSRTVFTTKQLLGLEEFFDDNKYADRNRRRQMAAQLGLPEETVKIWFQNRRMRDKQGYVPAIQSWQQSLQLSQRRLLPAYPCVGGSTQHMHPCGSNNPLQQLPPVPQVPQEHPIFEHLPIDVPIDQMVRKYITEFDDSAYIKFKLIT</sequence>
<evidence type="ECO:0000313" key="1">
    <source>
        <dbReference type="EMBL" id="KAI8420969.1"/>
    </source>
</evidence>